<sequence>MANRIASVIQSFLGGAIIAVIVTVVHGESFPWVLGAGLLVVGAFLVSLRLLSDDRIITIAGSLGMLVTVLVLAQRSTGGSVLIAGNDAGNAWVIGASLLCGLASAWPHIPSNSAR</sequence>
<proteinExistence type="predicted"/>
<dbReference type="EMBL" id="CAFBLF010000006">
    <property type="protein sequence ID" value="CAB4855758.1"/>
    <property type="molecule type" value="Genomic_DNA"/>
</dbReference>
<evidence type="ECO:0000313" key="3">
    <source>
        <dbReference type="EMBL" id="CAB4855758.1"/>
    </source>
</evidence>
<keyword evidence="1" id="KW-0472">Membrane</keyword>
<dbReference type="AlphaFoldDB" id="A0A6J6ESM5"/>
<keyword evidence="1" id="KW-1133">Transmembrane helix</keyword>
<accession>A0A6J6ESM5</accession>
<name>A0A6J6ESM5_9ZZZZ</name>
<feature type="transmembrane region" description="Helical" evidence="1">
    <location>
        <begin position="7"/>
        <end position="26"/>
    </location>
</feature>
<reference evidence="2" key="1">
    <citation type="submission" date="2020-05" db="EMBL/GenBank/DDBJ databases">
        <authorList>
            <person name="Chiriac C."/>
            <person name="Salcher M."/>
            <person name="Ghai R."/>
            <person name="Kavagutti S V."/>
        </authorList>
    </citation>
    <scope>NUCLEOTIDE SEQUENCE</scope>
</reference>
<dbReference type="EMBL" id="CAEZTZ010000011">
    <property type="protein sequence ID" value="CAB4579156.1"/>
    <property type="molecule type" value="Genomic_DNA"/>
</dbReference>
<feature type="transmembrane region" description="Helical" evidence="1">
    <location>
        <begin position="32"/>
        <end position="51"/>
    </location>
</feature>
<evidence type="ECO:0000256" key="1">
    <source>
        <dbReference type="SAM" id="Phobius"/>
    </source>
</evidence>
<feature type="transmembrane region" description="Helical" evidence="1">
    <location>
        <begin position="91"/>
        <end position="109"/>
    </location>
</feature>
<gene>
    <name evidence="2" type="ORF">UFOPK1767_00176</name>
    <name evidence="3" type="ORF">UFOPK3339_00085</name>
</gene>
<organism evidence="2">
    <name type="scientific">freshwater metagenome</name>
    <dbReference type="NCBI Taxonomy" id="449393"/>
    <lineage>
        <taxon>unclassified sequences</taxon>
        <taxon>metagenomes</taxon>
        <taxon>ecological metagenomes</taxon>
    </lineage>
</organism>
<keyword evidence="1" id="KW-0812">Transmembrane</keyword>
<evidence type="ECO:0000313" key="2">
    <source>
        <dbReference type="EMBL" id="CAB4579156.1"/>
    </source>
</evidence>
<protein>
    <submittedName>
        <fullName evidence="2">Unannotated protein</fullName>
    </submittedName>
</protein>